<name>A0A2V1K1E0_9BURK</name>
<dbReference type="Pfam" id="PF13938">
    <property type="entry name" value="DUF4213"/>
    <property type="match status" value="1"/>
</dbReference>
<sequence>MPTAPVPHALLTDLRDTLVEALGDTLDTLLIERVVVGLFFSGVKLGNGACGLSATPIKSIPAAVCCPSSALALPSPGKLRGRPAADLLDDLTSKQDMRRALAIATLNALVETLWQRDGAPATQAVTDGDTFEGMDIRPNDRVVLVGAFAPYMRELRKRQIDYRVLELDISTLKEVELPHYAHPDTAPEVIPWGTVLAVTGTTLINGTLDALLTHVRPGMKVAVIGPTAPLLVTPFAQRGVTHIGGARVRDPDVLLDILAEGGSGYHFFGSLVERLTLHAGRP</sequence>
<proteinExistence type="predicted"/>
<protein>
    <submittedName>
        <fullName evidence="3">Fis family transcriptional regulator</fullName>
    </submittedName>
</protein>
<comment type="caution">
    <text evidence="3">The sequence shown here is derived from an EMBL/GenBank/DDBJ whole genome shotgun (WGS) entry which is preliminary data.</text>
</comment>
<dbReference type="InterPro" id="IPR025251">
    <property type="entry name" value="DUF4213"/>
</dbReference>
<feature type="domain" description="DUF4213" evidence="2">
    <location>
        <begin position="20"/>
        <end position="109"/>
    </location>
</feature>
<keyword evidence="4" id="KW-1185">Reference proteome</keyword>
<evidence type="ECO:0000313" key="4">
    <source>
        <dbReference type="Proteomes" id="UP000245212"/>
    </source>
</evidence>
<dbReference type="Pfam" id="PF04016">
    <property type="entry name" value="DUF364"/>
    <property type="match status" value="1"/>
</dbReference>
<dbReference type="InterPro" id="IPR007161">
    <property type="entry name" value="DUF364"/>
</dbReference>
<dbReference type="Proteomes" id="UP000245212">
    <property type="component" value="Unassembled WGS sequence"/>
</dbReference>
<evidence type="ECO:0000313" key="3">
    <source>
        <dbReference type="EMBL" id="PWF21812.1"/>
    </source>
</evidence>
<dbReference type="Gene3D" id="3.40.50.11590">
    <property type="match status" value="1"/>
</dbReference>
<dbReference type="EMBL" id="QETA01000006">
    <property type="protein sequence ID" value="PWF21812.1"/>
    <property type="molecule type" value="Genomic_DNA"/>
</dbReference>
<feature type="domain" description="Putative heavy-metal chelation" evidence="1">
    <location>
        <begin position="130"/>
        <end position="272"/>
    </location>
</feature>
<accession>A0A2V1K1E0</accession>
<dbReference type="SUPFAM" id="SSF159713">
    <property type="entry name" value="Dhaf3308-like"/>
    <property type="match status" value="1"/>
</dbReference>
<organism evidence="3 4">
    <name type="scientific">Corticimicrobacter populi</name>
    <dbReference type="NCBI Taxonomy" id="2175229"/>
    <lineage>
        <taxon>Bacteria</taxon>
        <taxon>Pseudomonadati</taxon>
        <taxon>Pseudomonadota</taxon>
        <taxon>Betaproteobacteria</taxon>
        <taxon>Burkholderiales</taxon>
        <taxon>Alcaligenaceae</taxon>
        <taxon>Corticimicrobacter</taxon>
    </lineage>
</organism>
<evidence type="ECO:0000259" key="2">
    <source>
        <dbReference type="Pfam" id="PF13938"/>
    </source>
</evidence>
<dbReference type="RefSeq" id="WP_109062628.1">
    <property type="nucleotide sequence ID" value="NZ_QETA01000006.1"/>
</dbReference>
<reference evidence="4" key="1">
    <citation type="submission" date="2018-05" db="EMBL/GenBank/DDBJ databases">
        <authorList>
            <person name="Li Y."/>
        </authorList>
    </citation>
    <scope>NUCLEOTIDE SEQUENCE [LARGE SCALE GENOMIC DNA]</scope>
    <source>
        <strain evidence="4">3d-2-2</strain>
    </source>
</reference>
<dbReference type="AlphaFoldDB" id="A0A2V1K1E0"/>
<evidence type="ECO:0000259" key="1">
    <source>
        <dbReference type="Pfam" id="PF04016"/>
    </source>
</evidence>
<gene>
    <name evidence="3" type="ORF">DD235_13495</name>
</gene>